<protein>
    <submittedName>
        <fullName evidence="2">Uncharacterized protein</fullName>
    </submittedName>
</protein>
<reference evidence="2 3" key="1">
    <citation type="journal article" date="2024" name="IMA Fungus">
        <title>IMA Genome - F19 : A genome assembly and annotation guide to empower mycologists, including annotated draft genome sequences of Ceratocystis pirilliformis, Diaporthe australafricana, Fusarium ophioides, Paecilomyces lecythidis, and Sporothrix stenoceras.</title>
        <authorList>
            <person name="Aylward J."/>
            <person name="Wilson A.M."/>
            <person name="Visagie C.M."/>
            <person name="Spraker J."/>
            <person name="Barnes I."/>
            <person name="Buitendag C."/>
            <person name="Ceriani C."/>
            <person name="Del Mar Angel L."/>
            <person name="du Plessis D."/>
            <person name="Fuchs T."/>
            <person name="Gasser K."/>
            <person name="Kramer D."/>
            <person name="Li W."/>
            <person name="Munsamy K."/>
            <person name="Piso A."/>
            <person name="Price J.L."/>
            <person name="Sonnekus B."/>
            <person name="Thomas C."/>
            <person name="van der Nest A."/>
            <person name="van Dijk A."/>
            <person name="van Heerden A."/>
            <person name="van Vuuren N."/>
            <person name="Yilmaz N."/>
            <person name="Duong T.A."/>
            <person name="van der Merwe N.A."/>
            <person name="Wingfield M.J."/>
            <person name="Wingfield B.D."/>
        </authorList>
    </citation>
    <scope>NUCLEOTIDE SEQUENCE [LARGE SCALE GENOMIC DNA]</scope>
    <source>
        <strain evidence="2 3">CMW 18167</strain>
    </source>
</reference>
<evidence type="ECO:0000256" key="1">
    <source>
        <dbReference type="SAM" id="MobiDB-lite"/>
    </source>
</evidence>
<sequence length="128" mass="15278">MDRHINHHLHPIAEEITPIDHQILHNGGSSSKIERLPSRLQQSKNQRPADAQQEIEDLAYENSYLRAELMWTQESRQALLEFHEETFKLFRMMEEALVEIRVRLERSDERYLKLWGIEERKSVNGGRF</sequence>
<evidence type="ECO:0000313" key="3">
    <source>
        <dbReference type="Proteomes" id="UP001583193"/>
    </source>
</evidence>
<gene>
    <name evidence="2" type="ORF">Plec18167_006155</name>
</gene>
<name>A0ABR3XCH9_9EURO</name>
<dbReference type="Proteomes" id="UP001583193">
    <property type="component" value="Unassembled WGS sequence"/>
</dbReference>
<dbReference type="EMBL" id="JAVDPF010000021">
    <property type="protein sequence ID" value="KAL1873638.1"/>
    <property type="molecule type" value="Genomic_DNA"/>
</dbReference>
<proteinExistence type="predicted"/>
<comment type="caution">
    <text evidence="2">The sequence shown here is derived from an EMBL/GenBank/DDBJ whole genome shotgun (WGS) entry which is preliminary data.</text>
</comment>
<evidence type="ECO:0000313" key="2">
    <source>
        <dbReference type="EMBL" id="KAL1873638.1"/>
    </source>
</evidence>
<keyword evidence="3" id="KW-1185">Reference proteome</keyword>
<organism evidence="2 3">
    <name type="scientific">Paecilomyces lecythidis</name>
    <dbReference type="NCBI Taxonomy" id="3004212"/>
    <lineage>
        <taxon>Eukaryota</taxon>
        <taxon>Fungi</taxon>
        <taxon>Dikarya</taxon>
        <taxon>Ascomycota</taxon>
        <taxon>Pezizomycotina</taxon>
        <taxon>Eurotiomycetes</taxon>
        <taxon>Eurotiomycetidae</taxon>
        <taxon>Eurotiales</taxon>
        <taxon>Thermoascaceae</taxon>
        <taxon>Paecilomyces</taxon>
    </lineage>
</organism>
<feature type="region of interest" description="Disordered" evidence="1">
    <location>
        <begin position="27"/>
        <end position="52"/>
    </location>
</feature>
<accession>A0ABR3XCH9</accession>